<gene>
    <name evidence="3" type="ORF">SPAPADRAFT_59424</name>
</gene>
<feature type="chain" id="PRO_5003442180" description="Extracellular membrane protein CFEM domain-containing protein" evidence="2">
    <location>
        <begin position="17"/>
        <end position="309"/>
    </location>
</feature>
<keyword evidence="4" id="KW-1185">Reference proteome</keyword>
<name>G3AJW1_SPAPN</name>
<dbReference type="AlphaFoldDB" id="G3AJW1"/>
<feature type="compositionally biased region" description="Low complexity" evidence="1">
    <location>
        <begin position="220"/>
        <end position="290"/>
    </location>
</feature>
<sequence>MKFLSVLAASVALASASNVSKYNALKNMMKREDACSGSCIEMQNTVDTCYPNDSDDDDPTVLACVCGLDDTFYDQLSDCAQNCQHISAEASREFGGQLDPASLRKFYCNQAAQASAGDIPTGANGDQDYPAATDEATFAGEDSGDDSGNGYFSAAATGIYTDANAGSDSNAGGRWATAYTSGGTVILTYIQNSIATDANVAEIAPTQSVSKSASKSDIKQTTAAAAAQSEQSTIASSSTEQPKSESSITTTSAASASKTEQSSSTTTAQSSSKEQTSSKTESTSAETKTTNGAETVGVSLISLMAIALL</sequence>
<dbReference type="EMBL" id="GL996500">
    <property type="protein sequence ID" value="EGW34012.1"/>
    <property type="molecule type" value="Genomic_DNA"/>
</dbReference>
<evidence type="ECO:0000313" key="4">
    <source>
        <dbReference type="Proteomes" id="UP000000709"/>
    </source>
</evidence>
<dbReference type="HOGENOM" id="CLU_918802_0_0_1"/>
<dbReference type="RefSeq" id="XP_007373596.1">
    <property type="nucleotide sequence ID" value="XM_007373534.1"/>
</dbReference>
<accession>G3AJW1</accession>
<dbReference type="InParanoid" id="G3AJW1"/>
<reference evidence="3 4" key="1">
    <citation type="journal article" date="2011" name="Proc. Natl. Acad. Sci. U.S.A.">
        <title>Comparative genomics of xylose-fermenting fungi for enhanced biofuel production.</title>
        <authorList>
            <person name="Wohlbach D.J."/>
            <person name="Kuo A."/>
            <person name="Sato T.K."/>
            <person name="Potts K.M."/>
            <person name="Salamov A.A."/>
            <person name="LaButti K.M."/>
            <person name="Sun H."/>
            <person name="Clum A."/>
            <person name="Pangilinan J.L."/>
            <person name="Lindquist E.A."/>
            <person name="Lucas S."/>
            <person name="Lapidus A."/>
            <person name="Jin M."/>
            <person name="Gunawan C."/>
            <person name="Balan V."/>
            <person name="Dale B.E."/>
            <person name="Jeffries T.W."/>
            <person name="Zinkel R."/>
            <person name="Barry K.W."/>
            <person name="Grigoriev I.V."/>
            <person name="Gasch A.P."/>
        </authorList>
    </citation>
    <scope>NUCLEOTIDE SEQUENCE [LARGE SCALE GENOMIC DNA]</scope>
    <source>
        <strain evidence="4">NRRL Y-27907 / 11-Y1</strain>
    </source>
</reference>
<protein>
    <recommendedName>
        <fullName evidence="5">Extracellular membrane protein CFEM domain-containing protein</fullName>
    </recommendedName>
</protein>
<organism evidence="4">
    <name type="scientific">Spathaspora passalidarum (strain NRRL Y-27907 / 11-Y1)</name>
    <dbReference type="NCBI Taxonomy" id="619300"/>
    <lineage>
        <taxon>Eukaryota</taxon>
        <taxon>Fungi</taxon>
        <taxon>Dikarya</taxon>
        <taxon>Ascomycota</taxon>
        <taxon>Saccharomycotina</taxon>
        <taxon>Pichiomycetes</taxon>
        <taxon>Debaryomycetaceae</taxon>
        <taxon>Spathaspora</taxon>
    </lineage>
</organism>
<feature type="region of interest" description="Disordered" evidence="1">
    <location>
        <begin position="207"/>
        <end position="291"/>
    </location>
</feature>
<proteinExistence type="predicted"/>
<dbReference type="Proteomes" id="UP000000709">
    <property type="component" value="Unassembled WGS sequence"/>
</dbReference>
<evidence type="ECO:0000313" key="3">
    <source>
        <dbReference type="EMBL" id="EGW34012.1"/>
    </source>
</evidence>
<evidence type="ECO:0000256" key="2">
    <source>
        <dbReference type="SAM" id="SignalP"/>
    </source>
</evidence>
<dbReference type="GeneID" id="18872909"/>
<dbReference type="KEGG" id="spaa:SPAPADRAFT_59424"/>
<keyword evidence="2" id="KW-0732">Signal</keyword>
<evidence type="ECO:0000256" key="1">
    <source>
        <dbReference type="SAM" id="MobiDB-lite"/>
    </source>
</evidence>
<dbReference type="OMA" id="NCQHISA"/>
<feature type="signal peptide" evidence="2">
    <location>
        <begin position="1"/>
        <end position="16"/>
    </location>
</feature>
<evidence type="ECO:0008006" key="5">
    <source>
        <dbReference type="Google" id="ProtNLM"/>
    </source>
</evidence>